<dbReference type="RefSeq" id="WP_170138035.1">
    <property type="nucleotide sequence ID" value="NZ_QPJT01000004.1"/>
</dbReference>
<dbReference type="SUPFAM" id="SSF53474">
    <property type="entry name" value="alpha/beta-Hydrolases"/>
    <property type="match status" value="1"/>
</dbReference>
<dbReference type="AlphaFoldDB" id="A0A369BBD7"/>
<evidence type="ECO:0000256" key="2">
    <source>
        <dbReference type="ARBA" id="ARBA00022801"/>
    </source>
</evidence>
<keyword evidence="2" id="KW-0378">Hydrolase</keyword>
<organism evidence="4 5">
    <name type="scientific">Anaerobacterium chartisolvens</name>
    <dbReference type="NCBI Taxonomy" id="1297424"/>
    <lineage>
        <taxon>Bacteria</taxon>
        <taxon>Bacillati</taxon>
        <taxon>Bacillota</taxon>
        <taxon>Clostridia</taxon>
        <taxon>Eubacteriales</taxon>
        <taxon>Oscillospiraceae</taxon>
        <taxon>Anaerobacterium</taxon>
    </lineage>
</organism>
<protein>
    <submittedName>
        <fullName evidence="4">Surfactin synthase thioesterase subunit</fullName>
    </submittedName>
</protein>
<dbReference type="GO" id="GO:0008610">
    <property type="term" value="P:lipid biosynthetic process"/>
    <property type="evidence" value="ECO:0007669"/>
    <property type="project" value="TreeGrafter"/>
</dbReference>
<dbReference type="GO" id="GO:0016787">
    <property type="term" value="F:hydrolase activity"/>
    <property type="evidence" value="ECO:0007669"/>
    <property type="project" value="UniProtKB-KW"/>
</dbReference>
<evidence type="ECO:0000313" key="5">
    <source>
        <dbReference type="Proteomes" id="UP000253034"/>
    </source>
</evidence>
<dbReference type="Proteomes" id="UP000253034">
    <property type="component" value="Unassembled WGS sequence"/>
</dbReference>
<accession>A0A369BBD7</accession>
<dbReference type="InterPro" id="IPR001031">
    <property type="entry name" value="Thioesterase"/>
</dbReference>
<sequence>MKSHLLISLKSSPSASGKLICFPYACGNASMYYRMSQLTGDFLDVFAACMPGHGGRGEAPSSIEEFAEPFIPLIRQEEGPIFILGYSFGGFIAYELVRRLKNEANIAGLILISSPPPNTVKEMDFILDAGDEELYRYTLNCYGFDLNVLTPFEKSNYFATLRNDTSAMRKYEFCREAVSVDTLAILGRQEEEPELVQNFHRWGDYLTCIKYSVIPGTHMLIKSHPEELARELDAFIKEQIGVRI</sequence>
<reference evidence="4 5" key="1">
    <citation type="submission" date="2018-07" db="EMBL/GenBank/DDBJ databases">
        <title>Genomic Encyclopedia of Type Strains, Phase IV (KMG-IV): sequencing the most valuable type-strain genomes for metagenomic binning, comparative biology and taxonomic classification.</title>
        <authorList>
            <person name="Goeker M."/>
        </authorList>
    </citation>
    <scope>NUCLEOTIDE SEQUENCE [LARGE SCALE GENOMIC DNA]</scope>
    <source>
        <strain evidence="4 5">DSM 27016</strain>
    </source>
</reference>
<proteinExistence type="inferred from homology"/>
<dbReference type="PANTHER" id="PTHR11487">
    <property type="entry name" value="THIOESTERASE"/>
    <property type="match status" value="1"/>
</dbReference>
<evidence type="ECO:0000256" key="1">
    <source>
        <dbReference type="ARBA" id="ARBA00007169"/>
    </source>
</evidence>
<name>A0A369BBD7_9FIRM</name>
<evidence type="ECO:0000313" key="4">
    <source>
        <dbReference type="EMBL" id="RCX18843.1"/>
    </source>
</evidence>
<dbReference type="PANTHER" id="PTHR11487:SF0">
    <property type="entry name" value="S-ACYL FATTY ACID SYNTHASE THIOESTERASE, MEDIUM CHAIN"/>
    <property type="match status" value="1"/>
</dbReference>
<comment type="similarity">
    <text evidence="1">Belongs to the thioesterase family.</text>
</comment>
<gene>
    <name evidence="4" type="ORF">DFR58_104112</name>
</gene>
<dbReference type="Gene3D" id="3.40.50.1820">
    <property type="entry name" value="alpha/beta hydrolase"/>
    <property type="match status" value="1"/>
</dbReference>
<dbReference type="InterPro" id="IPR020802">
    <property type="entry name" value="TesA-like"/>
</dbReference>
<evidence type="ECO:0000259" key="3">
    <source>
        <dbReference type="SMART" id="SM00824"/>
    </source>
</evidence>
<comment type="caution">
    <text evidence="4">The sequence shown here is derived from an EMBL/GenBank/DDBJ whole genome shotgun (WGS) entry which is preliminary data.</text>
</comment>
<dbReference type="InterPro" id="IPR029058">
    <property type="entry name" value="AB_hydrolase_fold"/>
</dbReference>
<dbReference type="Pfam" id="PF00975">
    <property type="entry name" value="Thioesterase"/>
    <property type="match status" value="1"/>
</dbReference>
<feature type="domain" description="Thioesterase TesA-like" evidence="3">
    <location>
        <begin position="20"/>
        <end position="236"/>
    </location>
</feature>
<dbReference type="SMART" id="SM00824">
    <property type="entry name" value="PKS_TE"/>
    <property type="match status" value="1"/>
</dbReference>
<dbReference type="EMBL" id="QPJT01000004">
    <property type="protein sequence ID" value="RCX18843.1"/>
    <property type="molecule type" value="Genomic_DNA"/>
</dbReference>
<dbReference type="InterPro" id="IPR012223">
    <property type="entry name" value="TEII"/>
</dbReference>
<keyword evidence="5" id="KW-1185">Reference proteome</keyword>